<proteinExistence type="predicted"/>
<name>A0A8J7RQG8_9BACT</name>
<dbReference type="AlphaFoldDB" id="A0A8J7RQG8"/>
<dbReference type="Proteomes" id="UP000673975">
    <property type="component" value="Unassembled WGS sequence"/>
</dbReference>
<dbReference type="Gene3D" id="3.40.220.10">
    <property type="entry name" value="Leucine Aminopeptidase, subunit E, domain 1"/>
    <property type="match status" value="1"/>
</dbReference>
<evidence type="ECO:0000313" key="3">
    <source>
        <dbReference type="Proteomes" id="UP000673975"/>
    </source>
</evidence>
<dbReference type="PANTHER" id="PTHR11106:SF27">
    <property type="entry name" value="MACRO DOMAIN-CONTAINING PROTEIN"/>
    <property type="match status" value="1"/>
</dbReference>
<sequence>MSDQVKLECVQGDITDQPDLDAVVNAANAELRTGGGVAGAIHRAAGPDLEEACRPLAPIKPGQAVVTSAFGLPNKKIIHCLGPVYNIDKPSDQLLADCYQNALRLADSEKLASLGFPAISTGAFGFPVHEAAEVAADAIHSVLSGLSHLRLVRMVLFSPGDKDVFQKALGISR</sequence>
<dbReference type="SMART" id="SM00506">
    <property type="entry name" value="A1pp"/>
    <property type="match status" value="1"/>
</dbReference>
<evidence type="ECO:0000313" key="2">
    <source>
        <dbReference type="EMBL" id="MBP3192044.1"/>
    </source>
</evidence>
<accession>A0A8J7RQG8</accession>
<dbReference type="SUPFAM" id="SSF52949">
    <property type="entry name" value="Macro domain-like"/>
    <property type="match status" value="1"/>
</dbReference>
<gene>
    <name evidence="2" type="ORF">NATSA_05155</name>
</gene>
<dbReference type="PROSITE" id="PS51154">
    <property type="entry name" value="MACRO"/>
    <property type="match status" value="1"/>
</dbReference>
<comment type="caution">
    <text evidence="2">The sequence shown here is derived from an EMBL/GenBank/DDBJ whole genome shotgun (WGS) entry which is preliminary data.</text>
</comment>
<reference evidence="2" key="1">
    <citation type="submission" date="2021-02" db="EMBL/GenBank/DDBJ databases">
        <title>Natronogracilivirga saccharolytica gen. nov. sp. nov. a new anaerobic, haloalkiliphilic carbohydrate-fermenting bacterium from soda lake and proposing of Cyclonatronumiaceae fam. nov. in the phylum Balneolaeota.</title>
        <authorList>
            <person name="Zhilina T.N."/>
            <person name="Sorokin D.Y."/>
            <person name="Zavarzina D.G."/>
            <person name="Toshchakov S.V."/>
            <person name="Kublanov I.V."/>
        </authorList>
    </citation>
    <scope>NUCLEOTIDE SEQUENCE</scope>
    <source>
        <strain evidence="2">Z-1702</strain>
    </source>
</reference>
<dbReference type="RefSeq" id="WP_210510941.1">
    <property type="nucleotide sequence ID" value="NZ_JAFIDN010000003.1"/>
</dbReference>
<keyword evidence="3" id="KW-1185">Reference proteome</keyword>
<dbReference type="EMBL" id="JAFIDN010000003">
    <property type="protein sequence ID" value="MBP3192044.1"/>
    <property type="molecule type" value="Genomic_DNA"/>
</dbReference>
<dbReference type="Pfam" id="PF01661">
    <property type="entry name" value="Macro"/>
    <property type="match status" value="1"/>
</dbReference>
<dbReference type="InterPro" id="IPR002589">
    <property type="entry name" value="Macro_dom"/>
</dbReference>
<protein>
    <submittedName>
        <fullName evidence="2">Macro domain-containing protein</fullName>
    </submittedName>
</protein>
<feature type="domain" description="Macro" evidence="1">
    <location>
        <begin position="1"/>
        <end position="173"/>
    </location>
</feature>
<dbReference type="PANTHER" id="PTHR11106">
    <property type="entry name" value="GANGLIOSIDE INDUCED DIFFERENTIATION ASSOCIATED PROTEIN 2-RELATED"/>
    <property type="match status" value="1"/>
</dbReference>
<dbReference type="InterPro" id="IPR043472">
    <property type="entry name" value="Macro_dom-like"/>
</dbReference>
<evidence type="ECO:0000259" key="1">
    <source>
        <dbReference type="PROSITE" id="PS51154"/>
    </source>
</evidence>
<organism evidence="2 3">
    <name type="scientific">Natronogracilivirga saccharolytica</name>
    <dbReference type="NCBI Taxonomy" id="2812953"/>
    <lineage>
        <taxon>Bacteria</taxon>
        <taxon>Pseudomonadati</taxon>
        <taxon>Balneolota</taxon>
        <taxon>Balneolia</taxon>
        <taxon>Balneolales</taxon>
        <taxon>Cyclonatronaceae</taxon>
        <taxon>Natronogracilivirga</taxon>
    </lineage>
</organism>